<keyword evidence="6" id="KW-0539">Nucleus</keyword>
<gene>
    <name evidence="7" type="ORF">SLS56_005306</name>
</gene>
<dbReference type="PANTHER" id="PTHR40626:SF1">
    <property type="entry name" value="TRANSCRIPTION FACTOR WITH C2H2 AND ZN(2)-CYS(6) DNA BINDING DOMAIN (EUROFUNG)"/>
    <property type="match status" value="1"/>
</dbReference>
<keyword evidence="5" id="KW-0862">Zinc</keyword>
<accession>A0ABR3SVS3</accession>
<protein>
    <recommendedName>
        <fullName evidence="9">Transcription factor domain-containing protein</fullName>
    </recommendedName>
</protein>
<dbReference type="CDD" id="cd12148">
    <property type="entry name" value="fungal_TF_MHR"/>
    <property type="match status" value="1"/>
</dbReference>
<evidence type="ECO:0000256" key="6">
    <source>
        <dbReference type="ARBA" id="ARBA00023242"/>
    </source>
</evidence>
<keyword evidence="3" id="KW-0677">Repeat</keyword>
<evidence type="ECO:0000313" key="7">
    <source>
        <dbReference type="EMBL" id="KAL1629783.1"/>
    </source>
</evidence>
<proteinExistence type="predicted"/>
<reference evidence="7 8" key="1">
    <citation type="submission" date="2024-02" db="EMBL/GenBank/DDBJ databases">
        <title>De novo assembly and annotation of 12 fungi associated with fruit tree decline syndrome in Ontario, Canada.</title>
        <authorList>
            <person name="Sulman M."/>
            <person name="Ellouze W."/>
            <person name="Ilyukhin E."/>
        </authorList>
    </citation>
    <scope>NUCLEOTIDE SEQUENCE [LARGE SCALE GENOMIC DNA]</scope>
    <source>
        <strain evidence="7 8">M1-105</strain>
    </source>
</reference>
<dbReference type="InterPro" id="IPR051059">
    <property type="entry name" value="VerF-like"/>
</dbReference>
<comment type="subcellular location">
    <subcellularLocation>
        <location evidence="1">Nucleus</location>
    </subcellularLocation>
</comment>
<evidence type="ECO:0000256" key="4">
    <source>
        <dbReference type="ARBA" id="ARBA00022771"/>
    </source>
</evidence>
<keyword evidence="4" id="KW-0863">Zinc-finger</keyword>
<name>A0ABR3SVS3_9PEZI</name>
<evidence type="ECO:0000256" key="5">
    <source>
        <dbReference type="ARBA" id="ARBA00022833"/>
    </source>
</evidence>
<evidence type="ECO:0008006" key="9">
    <source>
        <dbReference type="Google" id="ProtNLM"/>
    </source>
</evidence>
<dbReference type="Proteomes" id="UP001521116">
    <property type="component" value="Unassembled WGS sequence"/>
</dbReference>
<dbReference type="EMBL" id="JAJVDC020000052">
    <property type="protein sequence ID" value="KAL1629783.1"/>
    <property type="molecule type" value="Genomic_DNA"/>
</dbReference>
<organism evidence="7 8">
    <name type="scientific">Neofusicoccum ribis</name>
    <dbReference type="NCBI Taxonomy" id="45134"/>
    <lineage>
        <taxon>Eukaryota</taxon>
        <taxon>Fungi</taxon>
        <taxon>Dikarya</taxon>
        <taxon>Ascomycota</taxon>
        <taxon>Pezizomycotina</taxon>
        <taxon>Dothideomycetes</taxon>
        <taxon>Dothideomycetes incertae sedis</taxon>
        <taxon>Botryosphaeriales</taxon>
        <taxon>Botryosphaeriaceae</taxon>
        <taxon>Neofusicoccum</taxon>
    </lineage>
</organism>
<sequence length="260" mass="29944">MEDCFAKDQFRQPDLAAHLRWEPENLTAGFHVPEPWSFDILDFWLDAGDQYQHPINRDGMDVRAGEMVSELAKTHQAVSNPGDFDWQLAANVFTVDNLRTFAGQYFRYVHPYNPVMHPSAFSFDTSHTCLLLAVFLFGSIFSPPDDSAISATCFFDLAEEYVFSHAIFTHGVWEHVQGDLQRMISRAEVDILQAAQIIHTLQGARNHRETRRRIRVLRHPQLIAAVRQYGLLRFKRSSHVCNSDEYLRDEGVLRSVATYE</sequence>
<keyword evidence="2" id="KW-0479">Metal-binding</keyword>
<comment type="caution">
    <text evidence="7">The sequence shown here is derived from an EMBL/GenBank/DDBJ whole genome shotgun (WGS) entry which is preliminary data.</text>
</comment>
<evidence type="ECO:0000256" key="1">
    <source>
        <dbReference type="ARBA" id="ARBA00004123"/>
    </source>
</evidence>
<dbReference type="PANTHER" id="PTHR40626">
    <property type="entry name" value="MIP31509P"/>
    <property type="match status" value="1"/>
</dbReference>
<evidence type="ECO:0000313" key="8">
    <source>
        <dbReference type="Proteomes" id="UP001521116"/>
    </source>
</evidence>
<evidence type="ECO:0000256" key="3">
    <source>
        <dbReference type="ARBA" id="ARBA00022737"/>
    </source>
</evidence>
<keyword evidence="8" id="KW-1185">Reference proteome</keyword>
<evidence type="ECO:0000256" key="2">
    <source>
        <dbReference type="ARBA" id="ARBA00022723"/>
    </source>
</evidence>